<dbReference type="CDD" id="cd01467">
    <property type="entry name" value="vWA_BatA_type"/>
    <property type="match status" value="1"/>
</dbReference>
<organism evidence="3 4">
    <name type="scientific">Candidatus Competibacter phosphatis</name>
    <dbReference type="NCBI Taxonomy" id="221280"/>
    <lineage>
        <taxon>Bacteria</taxon>
        <taxon>Pseudomonadati</taxon>
        <taxon>Pseudomonadota</taxon>
        <taxon>Gammaproteobacteria</taxon>
        <taxon>Candidatus Competibacteraceae</taxon>
        <taxon>Candidatus Competibacter</taxon>
    </lineage>
</organism>
<feature type="domain" description="VWFA" evidence="2">
    <location>
        <begin position="93"/>
        <end position="287"/>
    </location>
</feature>
<dbReference type="Proteomes" id="UP000760480">
    <property type="component" value="Unassembled WGS sequence"/>
</dbReference>
<evidence type="ECO:0000259" key="2">
    <source>
        <dbReference type="PROSITE" id="PS50234"/>
    </source>
</evidence>
<evidence type="ECO:0000313" key="4">
    <source>
        <dbReference type="Proteomes" id="UP000760480"/>
    </source>
</evidence>
<dbReference type="PANTHER" id="PTHR22550:SF18">
    <property type="entry name" value="VWFA DOMAIN-CONTAINING PROTEIN"/>
    <property type="match status" value="1"/>
</dbReference>
<keyword evidence="1" id="KW-0812">Transmembrane</keyword>
<dbReference type="PANTHER" id="PTHR22550">
    <property type="entry name" value="SPORE GERMINATION PROTEIN"/>
    <property type="match status" value="1"/>
</dbReference>
<dbReference type="SUPFAM" id="SSF53300">
    <property type="entry name" value="vWA-like"/>
    <property type="match status" value="1"/>
</dbReference>
<dbReference type="Gene3D" id="3.40.50.410">
    <property type="entry name" value="von Willebrand factor, type A domain"/>
    <property type="match status" value="1"/>
</dbReference>
<dbReference type="Pfam" id="PF00092">
    <property type="entry name" value="VWA"/>
    <property type="match status" value="1"/>
</dbReference>
<protein>
    <submittedName>
        <fullName evidence="3">VWA domain-containing protein</fullName>
    </submittedName>
</protein>
<evidence type="ECO:0000256" key="1">
    <source>
        <dbReference type="SAM" id="Phobius"/>
    </source>
</evidence>
<dbReference type="InterPro" id="IPR036465">
    <property type="entry name" value="vWFA_dom_sf"/>
</dbReference>
<dbReference type="InterPro" id="IPR050768">
    <property type="entry name" value="UPF0353/GerABKA_families"/>
</dbReference>
<accession>A0ABX1TLY5</accession>
<dbReference type="PROSITE" id="PS50234">
    <property type="entry name" value="VWFA"/>
    <property type="match status" value="1"/>
</dbReference>
<evidence type="ECO:0000313" key="3">
    <source>
        <dbReference type="EMBL" id="NMQ19726.1"/>
    </source>
</evidence>
<keyword evidence="4" id="KW-1185">Reference proteome</keyword>
<comment type="caution">
    <text evidence="3">The sequence shown here is derived from an EMBL/GenBank/DDBJ whole genome shotgun (WGS) entry which is preliminary data.</text>
</comment>
<name>A0ABX1TLY5_9GAMM</name>
<keyword evidence="1" id="KW-0472">Membrane</keyword>
<dbReference type="EMBL" id="SPMZ01000030">
    <property type="protein sequence ID" value="NMQ19726.1"/>
    <property type="molecule type" value="Genomic_DNA"/>
</dbReference>
<dbReference type="RefSeq" id="WP_169248979.1">
    <property type="nucleotide sequence ID" value="NZ_SPMZ01000030.1"/>
</dbReference>
<reference evidence="3 4" key="1">
    <citation type="submission" date="2019-03" db="EMBL/GenBank/DDBJ databases">
        <title>Metabolic reconstructions from genomes of highly enriched 'Candidatus Accumulibacter' and 'Candidatus Competibacter' bioreactor populations.</title>
        <authorList>
            <person name="Annavajhala M.K."/>
            <person name="Welles L."/>
            <person name="Abbas B."/>
            <person name="Sorokin D."/>
            <person name="Park H."/>
            <person name="Van Loosdrecht M."/>
            <person name="Chandran K."/>
        </authorList>
    </citation>
    <scope>NUCLEOTIDE SEQUENCE [LARGE SCALE GENOMIC DNA]</scope>
    <source>
        <strain evidence="3 4">SBR_G</strain>
    </source>
</reference>
<dbReference type="InterPro" id="IPR002035">
    <property type="entry name" value="VWF_A"/>
</dbReference>
<dbReference type="SMART" id="SM00327">
    <property type="entry name" value="VWA"/>
    <property type="match status" value="1"/>
</dbReference>
<dbReference type="InterPro" id="IPR033881">
    <property type="entry name" value="vWA_BatA_type"/>
</dbReference>
<gene>
    <name evidence="3" type="ORF">E4P82_11255</name>
</gene>
<keyword evidence="1" id="KW-1133">Transmembrane helix</keyword>
<sequence length="348" mass="38022">MIHLEWPWALLALPLPWLAMRWLPPAPASEGPALRVPFLEEVLVLGDGHGRRKSLQRRWLKMAPWLAWLLLVLAATQPQWLGEPVALPVSGRDLLLAVDVSGSMASEDFMLDGQAANRLQVVKAAASTFIEQRKGDRLGLILFGSQAYQQTPLTFDRDTVATLLNEAVVGLAGKETAIGDAIGLALKRLRAADAKDRVLILLTDGANTTGEVAPRQAAELAAKEGLRIYTIGLGAKAMRQETFFGPRIINPSADLDEGTLKDIAEITGGRYFRATDTASLESIYQELDRLEPAARDTEYFRPHQSLFIWPLGLALAISIVIAASRLSWWRKTPGSDVESQTTSAGVSR</sequence>
<feature type="transmembrane region" description="Helical" evidence="1">
    <location>
        <begin position="306"/>
        <end position="323"/>
    </location>
</feature>
<proteinExistence type="predicted"/>